<dbReference type="PIRSF" id="PIRSF003314">
    <property type="entry name" value="IPP_isomerase"/>
    <property type="match status" value="1"/>
</dbReference>
<comment type="subcellular location">
    <subcellularLocation>
        <location evidence="11">Cytoplasm</location>
    </subcellularLocation>
</comment>
<feature type="binding site" evidence="11">
    <location>
        <position position="151"/>
    </location>
    <ligand>
        <name>substrate</name>
    </ligand>
</feature>
<dbReference type="PANTHER" id="PTHR43665:SF1">
    <property type="entry name" value="ISOPENTENYL-DIPHOSPHATE DELTA-ISOMERASE"/>
    <property type="match status" value="1"/>
</dbReference>
<comment type="cofactor">
    <cofactor evidence="11">
        <name>NADPH</name>
        <dbReference type="ChEBI" id="CHEBI:57783"/>
    </cofactor>
</comment>
<comment type="cofactor">
    <cofactor evidence="11">
        <name>Mg(2+)</name>
        <dbReference type="ChEBI" id="CHEBI:18420"/>
    </cofactor>
</comment>
<comment type="function">
    <text evidence="11">Involved in the biosynthesis of isoprenoids. Catalyzes the 1,3-allylic rearrangement of the homoallylic substrate isopentenyl (IPP) to its allylic isomer, dimethylallyl diphosphate (DMAPP).</text>
</comment>
<evidence type="ECO:0000313" key="13">
    <source>
        <dbReference type="EMBL" id="SDL56686.1"/>
    </source>
</evidence>
<feature type="binding site" evidence="11">
    <location>
        <position position="183"/>
    </location>
    <ligand>
        <name>FMN</name>
        <dbReference type="ChEBI" id="CHEBI:58210"/>
    </ligand>
</feature>
<comment type="cofactor">
    <cofactor evidence="1 11">
        <name>FMN</name>
        <dbReference type="ChEBI" id="CHEBI:58210"/>
    </cofactor>
</comment>
<dbReference type="Pfam" id="PF01070">
    <property type="entry name" value="FMN_dh"/>
    <property type="match status" value="1"/>
</dbReference>
<dbReference type="Proteomes" id="UP000214880">
    <property type="component" value="Unassembled WGS sequence"/>
</dbReference>
<dbReference type="GO" id="GO:0010181">
    <property type="term" value="F:FMN binding"/>
    <property type="evidence" value="ECO:0007669"/>
    <property type="project" value="UniProtKB-UniRule"/>
</dbReference>
<dbReference type="HAMAP" id="MF_00354">
    <property type="entry name" value="Idi_2"/>
    <property type="match status" value="1"/>
</dbReference>
<keyword evidence="7 11" id="KW-0521">NADP</keyword>
<evidence type="ECO:0000256" key="4">
    <source>
        <dbReference type="ARBA" id="ARBA00022643"/>
    </source>
</evidence>
<evidence type="ECO:0000256" key="9">
    <source>
        <dbReference type="ARBA" id="ARBA00023235"/>
    </source>
</evidence>
<feature type="binding site" evidence="11">
    <location>
        <position position="121"/>
    </location>
    <ligand>
        <name>FMN</name>
        <dbReference type="ChEBI" id="CHEBI:58210"/>
    </ligand>
</feature>
<dbReference type="GO" id="GO:0005737">
    <property type="term" value="C:cytoplasm"/>
    <property type="evidence" value="ECO:0007669"/>
    <property type="project" value="UniProtKB-SubCell"/>
</dbReference>
<feature type="binding site" evidence="11">
    <location>
        <position position="152"/>
    </location>
    <ligand>
        <name>Mg(2+)</name>
        <dbReference type="ChEBI" id="CHEBI:18420"/>
    </ligand>
</feature>
<dbReference type="PANTHER" id="PTHR43665">
    <property type="entry name" value="ISOPENTENYL-DIPHOSPHATE DELTA-ISOMERASE"/>
    <property type="match status" value="1"/>
</dbReference>
<comment type="caution">
    <text evidence="11">Lacks conserved residue(s) required for the propagation of feature annotation.</text>
</comment>
<dbReference type="OrthoDB" id="9795032at2"/>
<dbReference type="CDD" id="cd02811">
    <property type="entry name" value="IDI-2_FMN"/>
    <property type="match status" value="1"/>
</dbReference>
<evidence type="ECO:0000256" key="7">
    <source>
        <dbReference type="ARBA" id="ARBA00022857"/>
    </source>
</evidence>
<feature type="binding site" evidence="11">
    <location>
        <begin position="62"/>
        <end position="64"/>
    </location>
    <ligand>
        <name>FMN</name>
        <dbReference type="ChEBI" id="CHEBI:58210"/>
    </ligand>
</feature>
<keyword evidence="9 11" id="KW-0413">Isomerase</keyword>
<evidence type="ECO:0000256" key="6">
    <source>
        <dbReference type="ARBA" id="ARBA00022842"/>
    </source>
</evidence>
<keyword evidence="6 11" id="KW-0460">Magnesium</keyword>
<feature type="binding site" evidence="11">
    <location>
        <begin position="281"/>
        <end position="282"/>
    </location>
    <ligand>
        <name>FMN</name>
        <dbReference type="ChEBI" id="CHEBI:58210"/>
    </ligand>
</feature>
<sequence length="353" mass="38022">MRQSRKLDHIKYSLQIDDGPIANSFADFKLIHHCLPDLVWDELDLTSAVAGIALANPVIINAITGGAEDVGAINARLAEFAKFTGCTMAVGSQFAAIENQSVEPSYRIIRQINPQGTVFANLGAYAKPEHAQRAVDMIEASAIQIHLNPAQEMMMTEGDRDFSGYLRNIAHIVKTVEVPVIVKEVGCGIAREQAQSLVDAGVRAIDVGGTGGANFVAIEAARKNFRPEPELLEWGIPTAISSVEVDQVLPDNVDLIVSGGIRTSLDVVKALALNGKAVGLATPILKMIQQCGVEQAVNWFNGFIETVQKYMVLVGAKDIPALTGVPVVITGYSAQWLTNRGFNLEKYANRCKA</sequence>
<evidence type="ECO:0000259" key="12">
    <source>
        <dbReference type="Pfam" id="PF01070"/>
    </source>
</evidence>
<evidence type="ECO:0000256" key="1">
    <source>
        <dbReference type="ARBA" id="ARBA00001917"/>
    </source>
</evidence>
<feature type="domain" description="FMN-dependent dehydrogenase" evidence="12">
    <location>
        <begin position="164"/>
        <end position="323"/>
    </location>
</feature>
<accession>A0A1G9L4F8</accession>
<feature type="binding site" evidence="11">
    <location>
        <begin position="5"/>
        <end position="6"/>
    </location>
    <ligand>
        <name>substrate</name>
    </ligand>
</feature>
<dbReference type="GO" id="GO:0000287">
    <property type="term" value="F:magnesium ion binding"/>
    <property type="evidence" value="ECO:0007669"/>
    <property type="project" value="UniProtKB-UniRule"/>
</dbReference>
<keyword evidence="3 11" id="KW-0285">Flavoprotein</keyword>
<dbReference type="Gene3D" id="3.20.20.70">
    <property type="entry name" value="Aldolase class I"/>
    <property type="match status" value="1"/>
</dbReference>
<dbReference type="SUPFAM" id="SSF51395">
    <property type="entry name" value="FMN-linked oxidoreductases"/>
    <property type="match status" value="1"/>
</dbReference>
<dbReference type="AlphaFoldDB" id="A0A1G9L4F8"/>
<name>A0A1G9L4F8_9FIRM</name>
<evidence type="ECO:0000256" key="5">
    <source>
        <dbReference type="ARBA" id="ARBA00022723"/>
    </source>
</evidence>
<dbReference type="GO" id="GO:0004452">
    <property type="term" value="F:isopentenyl-diphosphate delta-isomerase activity"/>
    <property type="evidence" value="ECO:0007669"/>
    <property type="project" value="UniProtKB-UniRule"/>
</dbReference>
<dbReference type="NCBIfam" id="TIGR02151">
    <property type="entry name" value="IPP_isom_2"/>
    <property type="match status" value="1"/>
</dbReference>
<organism evidence="13 14">
    <name type="scientific">Dendrosporobacter quercicolus</name>
    <dbReference type="NCBI Taxonomy" id="146817"/>
    <lineage>
        <taxon>Bacteria</taxon>
        <taxon>Bacillati</taxon>
        <taxon>Bacillota</taxon>
        <taxon>Negativicutes</taxon>
        <taxon>Selenomonadales</taxon>
        <taxon>Sporomusaceae</taxon>
        <taxon>Dendrosporobacter</taxon>
    </lineage>
</organism>
<evidence type="ECO:0000313" key="14">
    <source>
        <dbReference type="Proteomes" id="UP000214880"/>
    </source>
</evidence>
<feature type="binding site" evidence="11">
    <location>
        <position position="92"/>
    </location>
    <ligand>
        <name>FMN</name>
        <dbReference type="ChEBI" id="CHEBI:58210"/>
    </ligand>
</feature>
<dbReference type="STRING" id="146817.SAMN04488502_101223"/>
<dbReference type="GO" id="GO:0070402">
    <property type="term" value="F:NADPH binding"/>
    <property type="evidence" value="ECO:0007669"/>
    <property type="project" value="UniProtKB-UniRule"/>
</dbReference>
<dbReference type="RefSeq" id="WP_092067441.1">
    <property type="nucleotide sequence ID" value="NZ_FNHB01000001.1"/>
</dbReference>
<evidence type="ECO:0000256" key="8">
    <source>
        <dbReference type="ARBA" id="ARBA00023229"/>
    </source>
</evidence>
<dbReference type="InterPro" id="IPR000262">
    <property type="entry name" value="FMN-dep_DH"/>
</dbReference>
<proteinExistence type="inferred from homology"/>
<comment type="subunit">
    <text evidence="10 11">Homooctamer. Dimer of tetramers.</text>
</comment>
<comment type="catalytic activity">
    <reaction evidence="11">
        <text>isopentenyl diphosphate = dimethylallyl diphosphate</text>
        <dbReference type="Rhea" id="RHEA:23284"/>
        <dbReference type="ChEBI" id="CHEBI:57623"/>
        <dbReference type="ChEBI" id="CHEBI:128769"/>
        <dbReference type="EC" id="5.3.3.2"/>
    </reaction>
</comment>
<evidence type="ECO:0000256" key="10">
    <source>
        <dbReference type="ARBA" id="ARBA00025810"/>
    </source>
</evidence>
<keyword evidence="2 11" id="KW-0963">Cytoplasm</keyword>
<dbReference type="InterPro" id="IPR013785">
    <property type="entry name" value="Aldolase_TIM"/>
</dbReference>
<reference evidence="13 14" key="1">
    <citation type="submission" date="2016-10" db="EMBL/GenBank/DDBJ databases">
        <authorList>
            <person name="de Groot N.N."/>
        </authorList>
    </citation>
    <scope>NUCLEOTIDE SEQUENCE [LARGE SCALE GENOMIC DNA]</scope>
    <source>
        <strain evidence="13 14">DSM 1736</strain>
    </source>
</reference>
<dbReference type="EMBL" id="FNHB01000001">
    <property type="protein sequence ID" value="SDL56686.1"/>
    <property type="molecule type" value="Genomic_DNA"/>
</dbReference>
<keyword evidence="8 11" id="KW-0414">Isoprene biosynthesis</keyword>
<protein>
    <recommendedName>
        <fullName evidence="11">Isopentenyl-diphosphate delta-isomerase</fullName>
        <shortName evidence="11">IPP isomerase</shortName>
        <ecNumber evidence="11">5.3.3.2</ecNumber>
    </recommendedName>
    <alternativeName>
        <fullName evidence="11">Isopentenyl diphosphate:dimethylallyl diphosphate isomerase</fullName>
    </alternativeName>
    <alternativeName>
        <fullName evidence="11">Isopentenyl pyrophosphate isomerase</fullName>
    </alternativeName>
    <alternativeName>
        <fullName evidence="11">Type 2 isopentenyl diphosphate isomerase</fullName>
        <shortName evidence="11">IDI-2</shortName>
    </alternativeName>
</protein>
<gene>
    <name evidence="11" type="primary">fni</name>
    <name evidence="13" type="ORF">SAMN04488502_101223</name>
</gene>
<comment type="similarity">
    <text evidence="11">Belongs to the IPP isomerase type 2 family.</text>
</comment>
<dbReference type="GO" id="GO:0008299">
    <property type="term" value="P:isoprenoid biosynthetic process"/>
    <property type="evidence" value="ECO:0007669"/>
    <property type="project" value="UniProtKB-UniRule"/>
</dbReference>
<dbReference type="EC" id="5.3.3.2" evidence="11"/>
<feature type="binding site" evidence="11">
    <location>
        <begin position="260"/>
        <end position="262"/>
    </location>
    <ligand>
        <name>FMN</name>
        <dbReference type="ChEBI" id="CHEBI:58210"/>
    </ligand>
</feature>
<keyword evidence="14" id="KW-1185">Reference proteome</keyword>
<keyword evidence="5 11" id="KW-0479">Metal-binding</keyword>
<keyword evidence="4 11" id="KW-0288">FMN</keyword>
<dbReference type="GO" id="GO:0016491">
    <property type="term" value="F:oxidoreductase activity"/>
    <property type="evidence" value="ECO:0007669"/>
    <property type="project" value="InterPro"/>
</dbReference>
<evidence type="ECO:0000256" key="2">
    <source>
        <dbReference type="ARBA" id="ARBA00022490"/>
    </source>
</evidence>
<evidence type="ECO:0000256" key="11">
    <source>
        <dbReference type="HAMAP-Rule" id="MF_00354"/>
    </source>
</evidence>
<evidence type="ECO:0000256" key="3">
    <source>
        <dbReference type="ARBA" id="ARBA00022630"/>
    </source>
</evidence>
<dbReference type="InterPro" id="IPR011179">
    <property type="entry name" value="IPdP_isomerase"/>
</dbReference>